<dbReference type="InterPro" id="IPR035901">
    <property type="entry name" value="GIY-YIG_endonuc_sf"/>
</dbReference>
<evidence type="ECO:0000313" key="2">
    <source>
        <dbReference type="EMBL" id="GMF37129.1"/>
    </source>
</evidence>
<reference evidence="2" key="1">
    <citation type="submission" date="2023-04" db="EMBL/GenBank/DDBJ databases">
        <title>Phytophthora lilii NBRC 32176.</title>
        <authorList>
            <person name="Ichikawa N."/>
            <person name="Sato H."/>
            <person name="Tonouchi N."/>
        </authorList>
    </citation>
    <scope>NUCLEOTIDE SEQUENCE</scope>
    <source>
        <strain evidence="2">NBRC 32176</strain>
    </source>
</reference>
<organism evidence="2 3">
    <name type="scientific">Phytophthora lilii</name>
    <dbReference type="NCBI Taxonomy" id="2077276"/>
    <lineage>
        <taxon>Eukaryota</taxon>
        <taxon>Sar</taxon>
        <taxon>Stramenopiles</taxon>
        <taxon>Oomycota</taxon>
        <taxon>Peronosporomycetes</taxon>
        <taxon>Peronosporales</taxon>
        <taxon>Peronosporaceae</taxon>
        <taxon>Phytophthora</taxon>
    </lineage>
</organism>
<dbReference type="SMART" id="SM00465">
    <property type="entry name" value="GIYc"/>
    <property type="match status" value="1"/>
</dbReference>
<name>A0A9W7CQC7_9STRA</name>
<accession>A0A9W7CQC7</accession>
<evidence type="ECO:0000259" key="1">
    <source>
        <dbReference type="PROSITE" id="PS50164"/>
    </source>
</evidence>
<dbReference type="PROSITE" id="PS50164">
    <property type="entry name" value="GIY_YIG"/>
    <property type="match status" value="1"/>
</dbReference>
<dbReference type="Proteomes" id="UP001165083">
    <property type="component" value="Unassembled WGS sequence"/>
</dbReference>
<dbReference type="EMBL" id="BSXW01001486">
    <property type="protein sequence ID" value="GMF37129.1"/>
    <property type="molecule type" value="Genomic_DNA"/>
</dbReference>
<dbReference type="Pfam" id="PF01541">
    <property type="entry name" value="GIY-YIG"/>
    <property type="match status" value="1"/>
</dbReference>
<sequence>MIGRVYKISNADETIVYIGSTTKTLKERWWAHKANYNRWVDGKVDRCPATIFPHFQEHGIDNFSIHLISDHEVEDKRQLHEFEQLVIDSTTCVNRQPAYRTHEQRVQYQHDYYRDNKAQILEQARQYRENNKEAKNARDMEYYRANRERILERTSEKINCACGARIQRRTVITKIIYDDELRFIRADWGMTNLINAWRGIRISEGNEVFQLIAQIFVQFLMRITGNNR</sequence>
<keyword evidence="3" id="KW-1185">Reference proteome</keyword>
<proteinExistence type="predicted"/>
<dbReference type="OrthoDB" id="115808at2759"/>
<feature type="domain" description="GIY-YIG" evidence="1">
    <location>
        <begin position="1"/>
        <end position="101"/>
    </location>
</feature>
<gene>
    <name evidence="2" type="ORF">Plil01_001565700</name>
</gene>
<protein>
    <submittedName>
        <fullName evidence="2">Unnamed protein product</fullName>
    </submittedName>
</protein>
<dbReference type="Gene3D" id="3.40.1440.10">
    <property type="entry name" value="GIY-YIG endonuclease"/>
    <property type="match status" value="1"/>
</dbReference>
<dbReference type="SUPFAM" id="SSF82771">
    <property type="entry name" value="GIY-YIG endonuclease"/>
    <property type="match status" value="1"/>
</dbReference>
<dbReference type="InterPro" id="IPR000305">
    <property type="entry name" value="GIY-YIG_endonuc"/>
</dbReference>
<evidence type="ECO:0000313" key="3">
    <source>
        <dbReference type="Proteomes" id="UP001165083"/>
    </source>
</evidence>
<comment type="caution">
    <text evidence="2">The sequence shown here is derived from an EMBL/GenBank/DDBJ whole genome shotgun (WGS) entry which is preliminary data.</text>
</comment>
<dbReference type="AlphaFoldDB" id="A0A9W7CQC7"/>